<organism evidence="3 4">
    <name type="scientific">Archaeoglobus fulgidus DSM 8774</name>
    <dbReference type="NCBI Taxonomy" id="1344584"/>
    <lineage>
        <taxon>Archaea</taxon>
        <taxon>Methanobacteriati</taxon>
        <taxon>Methanobacteriota</taxon>
        <taxon>Archaeoglobi</taxon>
        <taxon>Archaeoglobales</taxon>
        <taxon>Archaeoglobaceae</taxon>
        <taxon>Archaeoglobus</taxon>
    </lineage>
</organism>
<dbReference type="InterPro" id="IPR036527">
    <property type="entry name" value="SCP2_sterol-bd_dom_sf"/>
</dbReference>
<proteinExistence type="predicted"/>
<keyword evidence="1" id="KW-0812">Transmembrane</keyword>
<feature type="domain" description="SCP2" evidence="2">
    <location>
        <begin position="99"/>
        <end position="198"/>
    </location>
</feature>
<dbReference type="HOGENOM" id="CLU_1369449_0_0_2"/>
<keyword evidence="1" id="KW-1133">Transmembrane helix</keyword>
<feature type="transmembrane region" description="Helical" evidence="1">
    <location>
        <begin position="41"/>
        <end position="63"/>
    </location>
</feature>
<dbReference type="Gene3D" id="3.30.1050.10">
    <property type="entry name" value="SCP2 sterol-binding domain"/>
    <property type="match status" value="1"/>
</dbReference>
<dbReference type="SUPFAM" id="SSF55718">
    <property type="entry name" value="SCP-like"/>
    <property type="match status" value="1"/>
</dbReference>
<dbReference type="GeneID" id="24793994"/>
<evidence type="ECO:0000313" key="4">
    <source>
        <dbReference type="Proteomes" id="UP000028501"/>
    </source>
</evidence>
<dbReference type="Pfam" id="PF02036">
    <property type="entry name" value="SCP2"/>
    <property type="match status" value="1"/>
</dbReference>
<feature type="transmembrane region" description="Helical" evidence="1">
    <location>
        <begin position="12"/>
        <end position="35"/>
    </location>
</feature>
<evidence type="ECO:0000259" key="2">
    <source>
        <dbReference type="Pfam" id="PF02036"/>
    </source>
</evidence>
<reference evidence="3 4" key="1">
    <citation type="submission" date="2013-07" db="EMBL/GenBank/DDBJ databases">
        <title>Genome of Archaeoglobus fulgidus.</title>
        <authorList>
            <person name="Fiebig A."/>
            <person name="Birkeland N.-K."/>
        </authorList>
    </citation>
    <scope>NUCLEOTIDE SEQUENCE [LARGE SCALE GENOMIC DNA]</scope>
    <source>
        <strain evidence="3 4">DSM 8774</strain>
    </source>
</reference>
<name>A0A075WCI0_ARCFL</name>
<dbReference type="KEGG" id="afg:AFULGI_00004630"/>
<dbReference type="AlphaFoldDB" id="A0A075WCI0"/>
<dbReference type="InterPro" id="IPR003033">
    <property type="entry name" value="SCP2_sterol-bd_dom"/>
</dbReference>
<evidence type="ECO:0000313" key="3">
    <source>
        <dbReference type="EMBL" id="AIG97272.1"/>
    </source>
</evidence>
<keyword evidence="1" id="KW-0472">Membrane</keyword>
<dbReference type="RefSeq" id="WP_010877964.1">
    <property type="nucleotide sequence ID" value="NZ_CP006577.1"/>
</dbReference>
<sequence length="199" mass="21598">MKWGSAFRLAVKAFLFGLLWVVIGALLVTGGVFMFLTGVRILAFLAGFAGLFIMFFGFFAAVFKVGSDAFLEKYEASLQPVEVTYENQGFAMILGQLIDQALTKNPSKGNLVRDLEGNLVVEVTDMNAAATVEFNKGRITVYNGMPAKGKFSIISSDFETINSLATGKAGMLKTLKLLATGKLKIKGIRMARKFQSLLA</sequence>
<evidence type="ECO:0000256" key="1">
    <source>
        <dbReference type="SAM" id="Phobius"/>
    </source>
</evidence>
<protein>
    <submittedName>
        <fullName evidence="3">SCP-2 sterol transfer family</fullName>
    </submittedName>
</protein>
<dbReference type="EMBL" id="CP006577">
    <property type="protein sequence ID" value="AIG97272.1"/>
    <property type="molecule type" value="Genomic_DNA"/>
</dbReference>
<gene>
    <name evidence="3" type="ORF">AFULGI_00004630</name>
</gene>
<dbReference type="Proteomes" id="UP000028501">
    <property type="component" value="Chromosome"/>
</dbReference>
<accession>A0A075WCI0</accession>